<evidence type="ECO:0000256" key="1">
    <source>
        <dbReference type="ARBA" id="ARBA00023242"/>
    </source>
</evidence>
<dbReference type="Pfam" id="PF11951">
    <property type="entry name" value="Fungal_trans_2"/>
    <property type="match status" value="1"/>
</dbReference>
<sequence>MADQTRKTRLGARGARKVKTGCQTCKHVTWRDFAYFFDDLSWEGQLLPAIGAEPIIYHTGLAISALGWRQANPNNLWSGSSGRARSAEEYCTLQYNKAVHLFKSRMEDPLEDAHALQVLILGSLMFIHLEFMRGITDFVLVHLRGANALLKSLKQRSRDTAFLEAAVAYVEAQWKGMTTPTCARPPRTLADPPARMITVLDDGDL</sequence>
<dbReference type="OrthoDB" id="3598904at2759"/>
<keyword evidence="1" id="KW-0539">Nucleus</keyword>
<organism evidence="2 3">
    <name type="scientific">Pestalotiopsis fici (strain W106-1 / CGMCC3.15140)</name>
    <dbReference type="NCBI Taxonomy" id="1229662"/>
    <lineage>
        <taxon>Eukaryota</taxon>
        <taxon>Fungi</taxon>
        <taxon>Dikarya</taxon>
        <taxon>Ascomycota</taxon>
        <taxon>Pezizomycotina</taxon>
        <taxon>Sordariomycetes</taxon>
        <taxon>Xylariomycetidae</taxon>
        <taxon>Amphisphaeriales</taxon>
        <taxon>Sporocadaceae</taxon>
        <taxon>Pestalotiopsis</taxon>
    </lineage>
</organism>
<dbReference type="InterPro" id="IPR021858">
    <property type="entry name" value="Fun_TF"/>
</dbReference>
<keyword evidence="3" id="KW-1185">Reference proteome</keyword>
<dbReference type="OMA" id="LMFIHLE"/>
<accession>W3XMH3</accession>
<dbReference type="HOGENOM" id="CLU_1337916_0_0_1"/>
<dbReference type="KEGG" id="pfy:PFICI_00993"/>
<evidence type="ECO:0008006" key="4">
    <source>
        <dbReference type="Google" id="ProtNLM"/>
    </source>
</evidence>
<name>W3XMH3_PESFW</name>
<dbReference type="InParanoid" id="W3XMH3"/>
<reference evidence="3" key="1">
    <citation type="journal article" date="2015" name="BMC Genomics">
        <title>Genomic and transcriptomic analysis of the endophytic fungus Pestalotiopsis fici reveals its lifestyle and high potential for synthesis of natural products.</title>
        <authorList>
            <person name="Wang X."/>
            <person name="Zhang X."/>
            <person name="Liu L."/>
            <person name="Xiang M."/>
            <person name="Wang W."/>
            <person name="Sun X."/>
            <person name="Che Y."/>
            <person name="Guo L."/>
            <person name="Liu G."/>
            <person name="Guo L."/>
            <person name="Wang C."/>
            <person name="Yin W.B."/>
            <person name="Stadler M."/>
            <person name="Zhang X."/>
            <person name="Liu X."/>
        </authorList>
    </citation>
    <scope>NUCLEOTIDE SEQUENCE [LARGE SCALE GENOMIC DNA]</scope>
    <source>
        <strain evidence="3">W106-1 / CGMCC3.15140</strain>
    </source>
</reference>
<dbReference type="AlphaFoldDB" id="W3XMH3"/>
<dbReference type="EMBL" id="KI912109">
    <property type="protein sequence ID" value="ETS87165.1"/>
    <property type="molecule type" value="Genomic_DNA"/>
</dbReference>
<gene>
    <name evidence="2" type="ORF">PFICI_00993</name>
</gene>
<dbReference type="Proteomes" id="UP000030651">
    <property type="component" value="Unassembled WGS sequence"/>
</dbReference>
<protein>
    <recommendedName>
        <fullName evidence="4">Transcription factor domain-containing protein</fullName>
    </recommendedName>
</protein>
<evidence type="ECO:0000313" key="3">
    <source>
        <dbReference type="Proteomes" id="UP000030651"/>
    </source>
</evidence>
<proteinExistence type="predicted"/>
<dbReference type="GeneID" id="19266006"/>
<dbReference type="RefSeq" id="XP_007827765.1">
    <property type="nucleotide sequence ID" value="XM_007829574.1"/>
</dbReference>
<evidence type="ECO:0000313" key="2">
    <source>
        <dbReference type="EMBL" id="ETS87165.1"/>
    </source>
</evidence>